<dbReference type="SMART" id="SM00345">
    <property type="entry name" value="HTH_GNTR"/>
    <property type="match status" value="1"/>
</dbReference>
<dbReference type="SUPFAM" id="SSF46785">
    <property type="entry name" value="Winged helix' DNA-binding domain"/>
    <property type="match status" value="1"/>
</dbReference>
<gene>
    <name evidence="5" type="ORF">GGR36_003232</name>
</gene>
<protein>
    <submittedName>
        <fullName evidence="5">GntR family phosphonate transport system transcriptional regulator</fullName>
    </submittedName>
</protein>
<dbReference type="InterPro" id="IPR036388">
    <property type="entry name" value="WH-like_DNA-bd_sf"/>
</dbReference>
<dbReference type="GO" id="GO:0045892">
    <property type="term" value="P:negative regulation of DNA-templated transcription"/>
    <property type="evidence" value="ECO:0007669"/>
    <property type="project" value="TreeGrafter"/>
</dbReference>
<dbReference type="CDD" id="cd07377">
    <property type="entry name" value="WHTH_GntR"/>
    <property type="match status" value="1"/>
</dbReference>
<sequence length="250" mass="27477">MKQGKSAGVERGSGIALWRQIEEALVADISAQRIKGRLPNELELAERFTVNRHTIRRAVQGLEGRGLVTIEQGRGTFVREDVIDYRLGRRTRFSHSLERQHLAGGSRVLNARHEAPAEDIRKALQLKPRAKVLHVEAHDMADGRVVGVCDQYYPLPRFDGFDQAYAGSATTAQALEAFGVQGFQRLLTRVSAHMPDAATAAALGQPRTRPVLRVESLYGDGGGQPVEYSVTRFSADAIQLVFDPANPDLA</sequence>
<evidence type="ECO:0000313" key="5">
    <source>
        <dbReference type="EMBL" id="MBB4013886.1"/>
    </source>
</evidence>
<dbReference type="NCBIfam" id="TIGR02325">
    <property type="entry name" value="C_P_lyase_phnF"/>
    <property type="match status" value="1"/>
</dbReference>
<dbReference type="Gene3D" id="3.40.1410.10">
    <property type="entry name" value="Chorismate lyase-like"/>
    <property type="match status" value="1"/>
</dbReference>
<feature type="domain" description="HTH gntR-type" evidence="4">
    <location>
        <begin position="11"/>
        <end position="81"/>
    </location>
</feature>
<dbReference type="InterPro" id="IPR011663">
    <property type="entry name" value="UTRA"/>
</dbReference>
<dbReference type="Gene3D" id="1.10.10.10">
    <property type="entry name" value="Winged helix-like DNA-binding domain superfamily/Winged helix DNA-binding domain"/>
    <property type="match status" value="1"/>
</dbReference>
<dbReference type="Pfam" id="PF07702">
    <property type="entry name" value="UTRA"/>
    <property type="match status" value="1"/>
</dbReference>
<dbReference type="RefSeq" id="WP_183635797.1">
    <property type="nucleotide sequence ID" value="NZ_BAABLE010000005.1"/>
</dbReference>
<dbReference type="EMBL" id="JACIET010000002">
    <property type="protein sequence ID" value="MBB4013886.1"/>
    <property type="molecule type" value="Genomic_DNA"/>
</dbReference>
<keyword evidence="6" id="KW-1185">Reference proteome</keyword>
<dbReference type="SMART" id="SM00866">
    <property type="entry name" value="UTRA"/>
    <property type="match status" value="1"/>
</dbReference>
<evidence type="ECO:0000256" key="3">
    <source>
        <dbReference type="ARBA" id="ARBA00023163"/>
    </source>
</evidence>
<dbReference type="InterPro" id="IPR036390">
    <property type="entry name" value="WH_DNA-bd_sf"/>
</dbReference>
<keyword evidence="2" id="KW-0238">DNA-binding</keyword>
<dbReference type="GO" id="GO:0003677">
    <property type="term" value="F:DNA binding"/>
    <property type="evidence" value="ECO:0007669"/>
    <property type="project" value="UniProtKB-KW"/>
</dbReference>
<proteinExistence type="predicted"/>
<dbReference type="SUPFAM" id="SSF64288">
    <property type="entry name" value="Chorismate lyase-like"/>
    <property type="match status" value="1"/>
</dbReference>
<dbReference type="AlphaFoldDB" id="A0A840BSU2"/>
<dbReference type="InterPro" id="IPR012702">
    <property type="entry name" value="CP_lyase_PhnF"/>
</dbReference>
<keyword evidence="1" id="KW-0805">Transcription regulation</keyword>
<dbReference type="InterPro" id="IPR000524">
    <property type="entry name" value="Tscrpt_reg_HTH_GntR"/>
</dbReference>
<dbReference type="PRINTS" id="PR00035">
    <property type="entry name" value="HTHGNTR"/>
</dbReference>
<dbReference type="PANTHER" id="PTHR44846:SF1">
    <property type="entry name" value="MANNOSYL-D-GLYCERATE TRANSPORT_METABOLISM SYSTEM REPRESSOR MNGR-RELATED"/>
    <property type="match status" value="1"/>
</dbReference>
<dbReference type="GO" id="GO:0003700">
    <property type="term" value="F:DNA-binding transcription factor activity"/>
    <property type="evidence" value="ECO:0007669"/>
    <property type="project" value="InterPro"/>
</dbReference>
<evidence type="ECO:0000313" key="6">
    <source>
        <dbReference type="Proteomes" id="UP000561045"/>
    </source>
</evidence>
<accession>A0A840BSU2</accession>
<dbReference type="Pfam" id="PF00392">
    <property type="entry name" value="GntR"/>
    <property type="match status" value="1"/>
</dbReference>
<reference evidence="5 6" key="1">
    <citation type="submission" date="2020-08" db="EMBL/GenBank/DDBJ databases">
        <title>Genomic Encyclopedia of Type Strains, Phase IV (KMG-IV): sequencing the most valuable type-strain genomes for metagenomic binning, comparative biology and taxonomic classification.</title>
        <authorList>
            <person name="Goeker M."/>
        </authorList>
    </citation>
    <scope>NUCLEOTIDE SEQUENCE [LARGE SCALE GENOMIC DNA]</scope>
    <source>
        <strain evidence="5 6">DSM 106739</strain>
    </source>
</reference>
<dbReference type="InterPro" id="IPR028978">
    <property type="entry name" value="Chorismate_lyase_/UTRA_dom_sf"/>
</dbReference>
<name>A0A840BSU2_9RHOO</name>
<dbReference type="InterPro" id="IPR050679">
    <property type="entry name" value="Bact_HTH_transcr_reg"/>
</dbReference>
<dbReference type="PANTHER" id="PTHR44846">
    <property type="entry name" value="MANNOSYL-D-GLYCERATE TRANSPORT/METABOLISM SYSTEM REPRESSOR MNGR-RELATED"/>
    <property type="match status" value="1"/>
</dbReference>
<evidence type="ECO:0000256" key="1">
    <source>
        <dbReference type="ARBA" id="ARBA00023015"/>
    </source>
</evidence>
<comment type="caution">
    <text evidence="5">The sequence shown here is derived from an EMBL/GenBank/DDBJ whole genome shotgun (WGS) entry which is preliminary data.</text>
</comment>
<evidence type="ECO:0000256" key="2">
    <source>
        <dbReference type="ARBA" id="ARBA00023125"/>
    </source>
</evidence>
<keyword evidence="3" id="KW-0804">Transcription</keyword>
<dbReference type="Proteomes" id="UP000561045">
    <property type="component" value="Unassembled WGS sequence"/>
</dbReference>
<organism evidence="5 6">
    <name type="scientific">Niveibacterium umoris</name>
    <dbReference type="NCBI Taxonomy" id="1193620"/>
    <lineage>
        <taxon>Bacteria</taxon>
        <taxon>Pseudomonadati</taxon>
        <taxon>Pseudomonadota</taxon>
        <taxon>Betaproteobacteria</taxon>
        <taxon>Rhodocyclales</taxon>
        <taxon>Rhodocyclaceae</taxon>
        <taxon>Niveibacterium</taxon>
    </lineage>
</organism>
<evidence type="ECO:0000259" key="4">
    <source>
        <dbReference type="PROSITE" id="PS50949"/>
    </source>
</evidence>
<dbReference type="PROSITE" id="PS50949">
    <property type="entry name" value="HTH_GNTR"/>
    <property type="match status" value="1"/>
</dbReference>